<feature type="region of interest" description="Disordered" evidence="1">
    <location>
        <begin position="71"/>
        <end position="101"/>
    </location>
</feature>
<dbReference type="PANTHER" id="PTHR47282">
    <property type="entry name" value="PGC-1 AND ERR-INDUCED REGULATOR IN MUSCLE PROTEIN 1"/>
    <property type="match status" value="1"/>
</dbReference>
<feature type="compositionally biased region" description="Polar residues" evidence="1">
    <location>
        <begin position="91"/>
        <end position="101"/>
    </location>
</feature>
<protein>
    <submittedName>
        <fullName evidence="2">Uncharacterized protein</fullName>
    </submittedName>
</protein>
<accession>A0AAW0MHN3</accession>
<sequence length="101" mass="10982">MGVQRRSAQTRIQQRPDSVDISDRDWQCFFSQCEECNVLQPSLAGLEDSGMSDMDELGALFAKMVQKSDFNSSLQEEGDPAGSACEGPLRSCTQTDTALGA</sequence>
<dbReference type="GO" id="GO:0005634">
    <property type="term" value="C:nucleus"/>
    <property type="evidence" value="ECO:0007669"/>
    <property type="project" value="TreeGrafter"/>
</dbReference>
<dbReference type="GO" id="GO:0014850">
    <property type="term" value="P:response to muscle activity"/>
    <property type="evidence" value="ECO:0007669"/>
    <property type="project" value="TreeGrafter"/>
</dbReference>
<evidence type="ECO:0000313" key="2">
    <source>
        <dbReference type="EMBL" id="KAK7878577.1"/>
    </source>
</evidence>
<name>A0AAW0MHN3_9GOBI</name>
<feature type="region of interest" description="Disordered" evidence="1">
    <location>
        <begin position="1"/>
        <end position="20"/>
    </location>
</feature>
<evidence type="ECO:0000313" key="3">
    <source>
        <dbReference type="Proteomes" id="UP001460270"/>
    </source>
</evidence>
<keyword evidence="3" id="KW-1185">Reference proteome</keyword>
<proteinExistence type="predicted"/>
<comment type="caution">
    <text evidence="2">The sequence shown here is derived from an EMBL/GenBank/DDBJ whole genome shotgun (WGS) entry which is preliminary data.</text>
</comment>
<dbReference type="GO" id="GO:0005737">
    <property type="term" value="C:cytoplasm"/>
    <property type="evidence" value="ECO:0007669"/>
    <property type="project" value="TreeGrafter"/>
</dbReference>
<dbReference type="PANTHER" id="PTHR47282:SF1">
    <property type="entry name" value="PGC-1 AND ERR-INDUCED REGULATOR IN MUSCLE PROTEIN 1"/>
    <property type="match status" value="1"/>
</dbReference>
<dbReference type="Proteomes" id="UP001460270">
    <property type="component" value="Unassembled WGS sequence"/>
</dbReference>
<dbReference type="AlphaFoldDB" id="A0AAW0MHN3"/>
<dbReference type="EMBL" id="JBBPFD010000491">
    <property type="protein sequence ID" value="KAK7878577.1"/>
    <property type="molecule type" value="Genomic_DNA"/>
</dbReference>
<reference evidence="3" key="1">
    <citation type="submission" date="2024-04" db="EMBL/GenBank/DDBJ databases">
        <title>Salinicola lusitanus LLJ914,a marine bacterium isolated from the Okinawa Trough.</title>
        <authorList>
            <person name="Li J."/>
        </authorList>
    </citation>
    <scope>NUCLEOTIDE SEQUENCE [LARGE SCALE GENOMIC DNA]</scope>
</reference>
<dbReference type="GO" id="GO:0006355">
    <property type="term" value="P:regulation of DNA-templated transcription"/>
    <property type="evidence" value="ECO:0007669"/>
    <property type="project" value="InterPro"/>
</dbReference>
<organism evidence="2 3">
    <name type="scientific">Mugilogobius chulae</name>
    <name type="common">yellowstripe goby</name>
    <dbReference type="NCBI Taxonomy" id="88201"/>
    <lineage>
        <taxon>Eukaryota</taxon>
        <taxon>Metazoa</taxon>
        <taxon>Chordata</taxon>
        <taxon>Craniata</taxon>
        <taxon>Vertebrata</taxon>
        <taxon>Euteleostomi</taxon>
        <taxon>Actinopterygii</taxon>
        <taxon>Neopterygii</taxon>
        <taxon>Teleostei</taxon>
        <taxon>Neoteleostei</taxon>
        <taxon>Acanthomorphata</taxon>
        <taxon>Gobiaria</taxon>
        <taxon>Gobiiformes</taxon>
        <taxon>Gobioidei</taxon>
        <taxon>Gobiidae</taxon>
        <taxon>Gobionellinae</taxon>
        <taxon>Mugilogobius</taxon>
    </lineage>
</organism>
<feature type="compositionally biased region" description="Polar residues" evidence="1">
    <location>
        <begin position="1"/>
        <end position="16"/>
    </location>
</feature>
<evidence type="ECO:0000256" key="1">
    <source>
        <dbReference type="SAM" id="MobiDB-lite"/>
    </source>
</evidence>
<dbReference type="InterPro" id="IPR043442">
    <property type="entry name" value="Perm1"/>
</dbReference>
<gene>
    <name evidence="2" type="ORF">WMY93_030413</name>
</gene>